<evidence type="ECO:0000256" key="1">
    <source>
        <dbReference type="SAM" id="MobiDB-lite"/>
    </source>
</evidence>
<reference evidence="3 13" key="4">
    <citation type="submission" date="2019-07" db="EMBL/GenBank/DDBJ databases">
        <title>antibiotic susceptibility of plant-derived lactic acid bacteria.</title>
        <authorList>
            <person name="Sugiyama M."/>
            <person name="Noda M."/>
        </authorList>
    </citation>
    <scope>NUCLEOTIDE SEQUENCE [LARGE SCALE GENOMIC DNA]</scope>
    <source>
        <strain evidence="3 13">15-1A</strain>
    </source>
</reference>
<accession>A0A1A6G9A1</accession>
<dbReference type="EMBL" id="AP019810">
    <property type="protein sequence ID" value="BBM16132.1"/>
    <property type="molecule type" value="Genomic_DNA"/>
</dbReference>
<evidence type="ECO:0000313" key="3">
    <source>
        <dbReference type="EMBL" id="BBM16132.1"/>
    </source>
</evidence>
<keyword evidence="2" id="KW-0472">Membrane</keyword>
<feature type="transmembrane region" description="Helical" evidence="2">
    <location>
        <begin position="7"/>
        <end position="23"/>
    </location>
</feature>
<dbReference type="EMBL" id="NGMS01000001">
    <property type="protein sequence ID" value="OTP27169.1"/>
    <property type="molecule type" value="Genomic_DNA"/>
</dbReference>
<evidence type="ECO:0000313" key="12">
    <source>
        <dbReference type="Proteomes" id="UP000321175"/>
    </source>
</evidence>
<evidence type="ECO:0000256" key="2">
    <source>
        <dbReference type="SAM" id="Phobius"/>
    </source>
</evidence>
<organism evidence="8 11">
    <name type="scientific">Enterococcus mundtii</name>
    <dbReference type="NCBI Taxonomy" id="53346"/>
    <lineage>
        <taxon>Bacteria</taxon>
        <taxon>Bacillati</taxon>
        <taxon>Bacillota</taxon>
        <taxon>Bacilli</taxon>
        <taxon>Lactobacillales</taxon>
        <taxon>Enterococcaceae</taxon>
        <taxon>Enterococcus</taxon>
    </lineage>
</organism>
<evidence type="ECO:0000313" key="9">
    <source>
        <dbReference type="Proteomes" id="UP000189299"/>
    </source>
</evidence>
<sequence>MKSMRRFGLVLIVLFLGIIIGNFGLRTALLVFVPLFTLWFMLWDEKKYRQSQRRQSHEDSFYHETYYSSRHS</sequence>
<dbReference type="Proteomes" id="UP000244022">
    <property type="component" value="Unassembled WGS sequence"/>
</dbReference>
<evidence type="ECO:0000313" key="8">
    <source>
        <dbReference type="EMBL" id="PTO35802.1"/>
    </source>
</evidence>
<reference evidence="6 9" key="1">
    <citation type="submission" date="2016-12" db="EMBL/GenBank/DDBJ databases">
        <authorList>
            <person name="Song W.-J."/>
            <person name="Kurnit D.M."/>
        </authorList>
    </citation>
    <scope>NUCLEOTIDE SEQUENCE [LARGE SCALE GENOMIC DNA]</scope>
    <source>
        <strain evidence="6 9">CGB1038-1_S1</strain>
    </source>
</reference>
<feature type="region of interest" description="Disordered" evidence="1">
    <location>
        <begin position="51"/>
        <end position="72"/>
    </location>
</feature>
<keyword evidence="12" id="KW-1185">Reference proteome</keyword>
<evidence type="ECO:0000313" key="13">
    <source>
        <dbReference type="Proteomes" id="UP000509460"/>
    </source>
</evidence>
<dbReference type="Proteomes" id="UP000195024">
    <property type="component" value="Unassembled WGS sequence"/>
</dbReference>
<evidence type="ECO:0000313" key="7">
    <source>
        <dbReference type="EMBL" id="OTP27169.1"/>
    </source>
</evidence>
<dbReference type="EMBL" id="PYGR01000018">
    <property type="protein sequence ID" value="PTO35802.1"/>
    <property type="molecule type" value="Genomic_DNA"/>
</dbReference>
<reference evidence="7 10" key="2">
    <citation type="submission" date="2017-05" db="EMBL/GenBank/DDBJ databases">
        <title>The Genome Sequence of Enterococcus mundtii 6B1_DIV0119.</title>
        <authorList>
            <consortium name="The Broad Institute Genomics Platform"/>
            <consortium name="The Broad Institute Genomic Center for Infectious Diseases"/>
            <person name="Earl A."/>
            <person name="Manson A."/>
            <person name="Schwartman J."/>
            <person name="Gilmore M."/>
            <person name="Abouelleil A."/>
            <person name="Cao P."/>
            <person name="Chapman S."/>
            <person name="Cusick C."/>
            <person name="Shea T."/>
            <person name="Young S."/>
            <person name="Neafsey D."/>
            <person name="Nusbaum C."/>
            <person name="Birren B."/>
        </authorList>
    </citation>
    <scope>NUCLEOTIDE SEQUENCE [LARGE SCALE GENOMIC DNA]</scope>
    <source>
        <strain evidence="7 10">6B1_DIV0119</strain>
    </source>
</reference>
<protein>
    <submittedName>
        <fullName evidence="8">Uncharacterized protein</fullName>
    </submittedName>
</protein>
<dbReference type="RefSeq" id="WP_023519576.1">
    <property type="nucleotide sequence ID" value="NZ_AP019810.1"/>
</dbReference>
<dbReference type="STRING" id="53346.A5802_000904"/>
<evidence type="ECO:0000313" key="11">
    <source>
        <dbReference type="Proteomes" id="UP000244022"/>
    </source>
</evidence>
<dbReference type="Proteomes" id="UP000509460">
    <property type="component" value="Chromosome"/>
</dbReference>
<evidence type="ECO:0000313" key="14">
    <source>
        <dbReference type="Proteomes" id="UP000557857"/>
    </source>
</evidence>
<dbReference type="OrthoDB" id="2200141at2"/>
<dbReference type="EMBL" id="BJWA01000026">
    <property type="protein sequence ID" value="GEL81512.1"/>
    <property type="molecule type" value="Genomic_DNA"/>
</dbReference>
<proteinExistence type="predicted"/>
<dbReference type="GeneID" id="60999203"/>
<evidence type="ECO:0000313" key="10">
    <source>
        <dbReference type="Proteomes" id="UP000195024"/>
    </source>
</evidence>
<keyword evidence="2" id="KW-0812">Transmembrane</keyword>
<dbReference type="Proteomes" id="UP000189299">
    <property type="component" value="Unassembled WGS sequence"/>
</dbReference>
<evidence type="ECO:0000313" key="6">
    <source>
        <dbReference type="EMBL" id="ONN40373.1"/>
    </source>
</evidence>
<dbReference type="Proteomes" id="UP000321175">
    <property type="component" value="Unassembled WGS sequence"/>
</dbReference>
<reference evidence="5 14" key="6">
    <citation type="submission" date="2020-04" db="EMBL/GenBank/DDBJ databases">
        <authorList>
            <person name="Abaymova A."/>
            <person name="Teymurazov M."/>
            <person name="Tazyna O."/>
            <person name="Chatushin Y."/>
            <person name="Svetoch E."/>
            <person name="Pereligyn V."/>
            <person name="Pohylenko V."/>
            <person name="Platonov M."/>
            <person name="Kartsev N."/>
            <person name="Skryabin Y."/>
            <person name="Sizova A."/>
            <person name="Solomentsev V."/>
            <person name="Kislichkina A."/>
            <person name="Bogun A."/>
        </authorList>
    </citation>
    <scope>NUCLEOTIDE SEQUENCE [LARGE SCALE GENOMIC DNA]</scope>
    <source>
        <strain evidence="5">SCPM-O-B-8398</strain>
        <strain evidence="14">SCPM-O-B-8398 (E28)</strain>
    </source>
</reference>
<reference evidence="8 11" key="3">
    <citation type="submission" date="2018-03" db="EMBL/GenBank/DDBJ databases">
        <title>Draft genome sequences of four Enterococcus mundtii strains isolated from beef slaughterhouses in Kenya.</title>
        <authorList>
            <person name="Wambui J."/>
            <person name="Stevens M."/>
            <person name="Njage P."/>
            <person name="Stephan R."/>
            <person name="Tasara T."/>
        </authorList>
    </citation>
    <scope>NUCLEOTIDE SEQUENCE [LARGE SCALE GENOMIC DNA]</scope>
    <source>
        <strain evidence="8 11">H18-EM</strain>
    </source>
</reference>
<keyword evidence="2" id="KW-1133">Transmembrane helix</keyword>
<dbReference type="Proteomes" id="UP000557857">
    <property type="component" value="Unassembled WGS sequence"/>
</dbReference>
<name>A0A1A6G9A1_ENTMU</name>
<evidence type="ECO:0000313" key="4">
    <source>
        <dbReference type="EMBL" id="GEL81512.1"/>
    </source>
</evidence>
<gene>
    <name evidence="7" type="ORF">A5802_000904</name>
    <name evidence="6" type="ORF">BTN92_15425</name>
    <name evidence="8" type="ORF">C6N14_06160</name>
    <name evidence="3" type="ORF">EM151A_2972</name>
    <name evidence="4" type="ORF">EMU01_26560</name>
    <name evidence="5" type="ORF">HI921_12325</name>
</gene>
<dbReference type="AlphaFoldDB" id="A0A1A6G9A1"/>
<dbReference type="EMBL" id="MSTR01000022">
    <property type="protein sequence ID" value="ONN40373.1"/>
    <property type="molecule type" value="Genomic_DNA"/>
</dbReference>
<evidence type="ECO:0000313" key="5">
    <source>
        <dbReference type="EMBL" id="NMP59235.1"/>
    </source>
</evidence>
<dbReference type="EMBL" id="JABCAG010000041">
    <property type="protein sequence ID" value="NMP59235.1"/>
    <property type="molecule type" value="Genomic_DNA"/>
</dbReference>
<reference evidence="4 12" key="5">
    <citation type="submission" date="2019-07" db="EMBL/GenBank/DDBJ databases">
        <title>Whole genome shotgun sequence of Enterococcus mundtii NBRC 100490.</title>
        <authorList>
            <person name="Hosoyama A."/>
            <person name="Uohara A."/>
            <person name="Ohji S."/>
            <person name="Ichikawa N."/>
        </authorList>
    </citation>
    <scope>NUCLEOTIDE SEQUENCE [LARGE SCALE GENOMIC DNA]</scope>
    <source>
        <strain evidence="4 12">NBRC 100490</strain>
    </source>
</reference>